<dbReference type="GO" id="GO:0006886">
    <property type="term" value="P:intracellular protein transport"/>
    <property type="evidence" value="ECO:0007669"/>
    <property type="project" value="UniProtKB-ARBA"/>
</dbReference>
<evidence type="ECO:0000256" key="9">
    <source>
        <dbReference type="HAMAP-Rule" id="MF_00236"/>
    </source>
</evidence>
<gene>
    <name evidence="9" type="primary">tatA</name>
    <name evidence="11" type="ORF">DSCA_41660</name>
</gene>
<feature type="compositionally biased region" description="Basic and acidic residues" evidence="10">
    <location>
        <begin position="134"/>
        <end position="147"/>
    </location>
</feature>
<dbReference type="NCBIfam" id="TIGR01411">
    <property type="entry name" value="tatAE"/>
    <property type="match status" value="1"/>
</dbReference>
<evidence type="ECO:0000256" key="1">
    <source>
        <dbReference type="ARBA" id="ARBA00004167"/>
    </source>
</evidence>
<comment type="similarity">
    <text evidence="9">Belongs to the TatA/E family.</text>
</comment>
<reference evidence="11 12" key="1">
    <citation type="submission" date="2019-11" db="EMBL/GenBank/DDBJ databases">
        <title>Comparative genomics of hydrocarbon-degrading Desulfosarcina strains.</title>
        <authorList>
            <person name="Watanabe M."/>
            <person name="Kojima H."/>
            <person name="Fukui M."/>
        </authorList>
    </citation>
    <scope>NUCLEOTIDE SEQUENCE [LARGE SCALE GENOMIC DNA]</scope>
    <source>
        <strain evidence="11 12">PL12</strain>
    </source>
</reference>
<evidence type="ECO:0000256" key="2">
    <source>
        <dbReference type="ARBA" id="ARBA00022448"/>
    </source>
</evidence>
<dbReference type="GO" id="GO:0043953">
    <property type="term" value="P:protein transport by the Tat complex"/>
    <property type="evidence" value="ECO:0007669"/>
    <property type="project" value="UniProtKB-UniRule"/>
</dbReference>
<dbReference type="PRINTS" id="PR01506">
    <property type="entry name" value="TATBPROTEIN"/>
</dbReference>
<dbReference type="HAMAP" id="MF_00236">
    <property type="entry name" value="TatA_E"/>
    <property type="match status" value="1"/>
</dbReference>
<keyword evidence="2 9" id="KW-0813">Transport</keyword>
<evidence type="ECO:0000256" key="6">
    <source>
        <dbReference type="ARBA" id="ARBA00023010"/>
    </source>
</evidence>
<comment type="subunit">
    <text evidence="9">Forms a complex with TatC.</text>
</comment>
<keyword evidence="3 9" id="KW-0812">Transmembrane</keyword>
<evidence type="ECO:0000256" key="4">
    <source>
        <dbReference type="ARBA" id="ARBA00022927"/>
    </source>
</evidence>
<dbReference type="AlphaFoldDB" id="A0A5K7YM07"/>
<evidence type="ECO:0000256" key="10">
    <source>
        <dbReference type="SAM" id="MobiDB-lite"/>
    </source>
</evidence>
<dbReference type="GO" id="GO:0008320">
    <property type="term" value="F:protein transmembrane transporter activity"/>
    <property type="evidence" value="ECO:0007669"/>
    <property type="project" value="UniProtKB-UniRule"/>
</dbReference>
<evidence type="ECO:0000313" key="12">
    <source>
        <dbReference type="Proteomes" id="UP000427906"/>
    </source>
</evidence>
<evidence type="ECO:0000256" key="8">
    <source>
        <dbReference type="ARBA" id="ARBA00025340"/>
    </source>
</evidence>
<keyword evidence="6 9" id="KW-0811">Translocation</keyword>
<comment type="function">
    <text evidence="9">Part of the twin-arginine translocation (Tat) system that transports large folded proteins containing a characteristic twin-arginine motif in their signal peptide across membranes. TatA could form the protein-conducting channel of the Tat system.</text>
</comment>
<dbReference type="InterPro" id="IPR006312">
    <property type="entry name" value="TatA/E"/>
</dbReference>
<comment type="function">
    <text evidence="8">Part of the twin-arginine translocation (Tat) system that transports large folded proteins containing a characteristic twin-arginine motif in their signal peptide across the thylakoid membrane. Involved in delta pH-dependent protein transport required for chloroplast development, especially thylakoid membrane formation. TATC and TATB mediate precursor recognition, whereas TATA facilitates translocation.</text>
</comment>
<dbReference type="KEGG" id="dalk:DSCA_41660"/>
<dbReference type="Proteomes" id="UP000427906">
    <property type="component" value="Chromosome"/>
</dbReference>
<evidence type="ECO:0000313" key="11">
    <source>
        <dbReference type="EMBL" id="BBO70236.1"/>
    </source>
</evidence>
<keyword evidence="7 9" id="KW-0472">Membrane</keyword>
<feature type="region of interest" description="Disordered" evidence="10">
    <location>
        <begin position="59"/>
        <end position="147"/>
    </location>
</feature>
<keyword evidence="5 9" id="KW-1133">Transmembrane helix</keyword>
<keyword evidence="9" id="KW-1003">Cell membrane</keyword>
<feature type="compositionally biased region" description="Basic and acidic residues" evidence="10">
    <location>
        <begin position="96"/>
        <end position="120"/>
    </location>
</feature>
<feature type="compositionally biased region" description="Basic and acidic residues" evidence="10">
    <location>
        <begin position="59"/>
        <end position="75"/>
    </location>
</feature>
<evidence type="ECO:0000256" key="7">
    <source>
        <dbReference type="ARBA" id="ARBA00023136"/>
    </source>
</evidence>
<dbReference type="RefSeq" id="WP_155318198.1">
    <property type="nucleotide sequence ID" value="NZ_AP021874.1"/>
</dbReference>
<protein>
    <recommendedName>
        <fullName evidence="9">Sec-independent protein translocase protein TatA</fullName>
    </recommendedName>
</protein>
<dbReference type="InterPro" id="IPR003369">
    <property type="entry name" value="TatA/B/E"/>
</dbReference>
<proteinExistence type="inferred from homology"/>
<dbReference type="Gene3D" id="1.20.5.3310">
    <property type="match status" value="1"/>
</dbReference>
<name>A0A5K7YM07_9BACT</name>
<dbReference type="NCBIfam" id="NF011430">
    <property type="entry name" value="PRK14861.1"/>
    <property type="match status" value="1"/>
</dbReference>
<evidence type="ECO:0000256" key="3">
    <source>
        <dbReference type="ARBA" id="ARBA00022692"/>
    </source>
</evidence>
<evidence type="ECO:0000256" key="5">
    <source>
        <dbReference type="ARBA" id="ARBA00022989"/>
    </source>
</evidence>
<comment type="subcellular location">
    <subcellularLocation>
        <location evidence="9">Cell membrane</location>
        <topology evidence="9">Single-pass membrane protein</topology>
    </subcellularLocation>
    <subcellularLocation>
        <location evidence="1">Membrane</location>
        <topology evidence="1">Single-pass membrane protein</topology>
    </subcellularLocation>
</comment>
<dbReference type="PANTHER" id="PTHR33162:SF1">
    <property type="entry name" value="SEC-INDEPENDENT PROTEIN TRANSLOCASE PROTEIN TATA, CHLOROPLASTIC"/>
    <property type="match status" value="1"/>
</dbReference>
<dbReference type="PANTHER" id="PTHR33162">
    <property type="entry name" value="SEC-INDEPENDENT PROTEIN TRANSLOCASE PROTEIN TATA, CHLOROPLASTIC"/>
    <property type="match status" value="1"/>
</dbReference>
<sequence length="147" mass="15912">MFGIGMPEMILILAVALIVIGPKKLPDLAKSLGKAMGEFKKATSDLKESMQIDTELKEVKTAFNDINRDDKREAPTDAAQPDQEPVAATGQVETDDTGKSEDGDDMDKLKAAFDRQHMDVPDVDGSTSADGDATTEKAEPNDETRKE</sequence>
<dbReference type="OrthoDB" id="9810561at2"/>
<keyword evidence="12" id="KW-1185">Reference proteome</keyword>
<dbReference type="GO" id="GO:0033281">
    <property type="term" value="C:TAT protein transport complex"/>
    <property type="evidence" value="ECO:0007669"/>
    <property type="project" value="UniProtKB-UniRule"/>
</dbReference>
<dbReference type="Pfam" id="PF02416">
    <property type="entry name" value="TatA_B_E"/>
    <property type="match status" value="1"/>
</dbReference>
<keyword evidence="4 9" id="KW-0653">Protein transport</keyword>
<organism evidence="11 12">
    <name type="scientific">Desulfosarcina alkanivorans</name>
    <dbReference type="NCBI Taxonomy" id="571177"/>
    <lineage>
        <taxon>Bacteria</taxon>
        <taxon>Pseudomonadati</taxon>
        <taxon>Thermodesulfobacteriota</taxon>
        <taxon>Desulfobacteria</taxon>
        <taxon>Desulfobacterales</taxon>
        <taxon>Desulfosarcinaceae</taxon>
        <taxon>Desulfosarcina</taxon>
    </lineage>
</organism>
<dbReference type="EMBL" id="AP021874">
    <property type="protein sequence ID" value="BBO70236.1"/>
    <property type="molecule type" value="Genomic_DNA"/>
</dbReference>
<accession>A0A5K7YM07</accession>